<dbReference type="AlphaFoldDB" id="A0A5B7D6Y3"/>
<organism evidence="1 2">
    <name type="scientific">Portunus trituberculatus</name>
    <name type="common">Swimming crab</name>
    <name type="synonym">Neptunus trituberculatus</name>
    <dbReference type="NCBI Taxonomy" id="210409"/>
    <lineage>
        <taxon>Eukaryota</taxon>
        <taxon>Metazoa</taxon>
        <taxon>Ecdysozoa</taxon>
        <taxon>Arthropoda</taxon>
        <taxon>Crustacea</taxon>
        <taxon>Multicrustacea</taxon>
        <taxon>Malacostraca</taxon>
        <taxon>Eumalacostraca</taxon>
        <taxon>Eucarida</taxon>
        <taxon>Decapoda</taxon>
        <taxon>Pleocyemata</taxon>
        <taxon>Brachyura</taxon>
        <taxon>Eubrachyura</taxon>
        <taxon>Portunoidea</taxon>
        <taxon>Portunidae</taxon>
        <taxon>Portuninae</taxon>
        <taxon>Portunus</taxon>
    </lineage>
</organism>
<comment type="caution">
    <text evidence="1">The sequence shown here is derived from an EMBL/GenBank/DDBJ whole genome shotgun (WGS) entry which is preliminary data.</text>
</comment>
<reference evidence="1 2" key="1">
    <citation type="submission" date="2019-05" db="EMBL/GenBank/DDBJ databases">
        <title>Another draft genome of Portunus trituberculatus and its Hox gene families provides insights of decapod evolution.</title>
        <authorList>
            <person name="Jeong J.-H."/>
            <person name="Song I."/>
            <person name="Kim S."/>
            <person name="Choi T."/>
            <person name="Kim D."/>
            <person name="Ryu S."/>
            <person name="Kim W."/>
        </authorList>
    </citation>
    <scope>NUCLEOTIDE SEQUENCE [LARGE SCALE GENOMIC DNA]</scope>
    <source>
        <tissue evidence="1">Muscle</tissue>
    </source>
</reference>
<evidence type="ECO:0000313" key="2">
    <source>
        <dbReference type="Proteomes" id="UP000324222"/>
    </source>
</evidence>
<evidence type="ECO:0000313" key="1">
    <source>
        <dbReference type="EMBL" id="MPC17039.1"/>
    </source>
</evidence>
<sequence length="66" mass="7593">MCISHYPAPTFTLRPLLQADSFQSSQQQRNRKWKMFIIMKRTEKEPCAECVEGLKLGVEIVGCYGV</sequence>
<accession>A0A5B7D6Y3</accession>
<keyword evidence="2" id="KW-1185">Reference proteome</keyword>
<proteinExistence type="predicted"/>
<protein>
    <submittedName>
        <fullName evidence="1">Uncharacterized protein</fullName>
    </submittedName>
</protein>
<name>A0A5B7D6Y3_PORTR</name>
<dbReference type="Proteomes" id="UP000324222">
    <property type="component" value="Unassembled WGS sequence"/>
</dbReference>
<gene>
    <name evidence="1" type="ORF">E2C01_009884</name>
</gene>
<dbReference type="EMBL" id="VSRR010000556">
    <property type="protein sequence ID" value="MPC17039.1"/>
    <property type="molecule type" value="Genomic_DNA"/>
</dbReference>